<proteinExistence type="predicted"/>
<gene>
    <name evidence="2" type="ORF">QTN47_08955</name>
</gene>
<evidence type="ECO:0000313" key="2">
    <source>
        <dbReference type="EMBL" id="MEX6687618.1"/>
    </source>
</evidence>
<evidence type="ECO:0000313" key="3">
    <source>
        <dbReference type="Proteomes" id="UP001560573"/>
    </source>
</evidence>
<dbReference type="RefSeq" id="WP_369329023.1">
    <property type="nucleotide sequence ID" value="NZ_JAULBC010000002.1"/>
</dbReference>
<keyword evidence="1" id="KW-0812">Transmembrane</keyword>
<keyword evidence="1" id="KW-1133">Transmembrane helix</keyword>
<keyword evidence="3" id="KW-1185">Reference proteome</keyword>
<keyword evidence="1" id="KW-0472">Membrane</keyword>
<protein>
    <submittedName>
        <fullName evidence="2">Uncharacterized protein</fullName>
    </submittedName>
</protein>
<accession>A0ABV3ZGJ8</accession>
<organism evidence="2 3">
    <name type="scientific">Danxiaibacter flavus</name>
    <dbReference type="NCBI Taxonomy" id="3049108"/>
    <lineage>
        <taxon>Bacteria</taxon>
        <taxon>Pseudomonadati</taxon>
        <taxon>Bacteroidota</taxon>
        <taxon>Chitinophagia</taxon>
        <taxon>Chitinophagales</taxon>
        <taxon>Chitinophagaceae</taxon>
        <taxon>Danxiaibacter</taxon>
    </lineage>
</organism>
<feature type="transmembrane region" description="Helical" evidence="1">
    <location>
        <begin position="6"/>
        <end position="26"/>
    </location>
</feature>
<reference evidence="2 3" key="1">
    <citation type="submission" date="2023-07" db="EMBL/GenBank/DDBJ databases">
        <authorList>
            <person name="Lian W.-H."/>
        </authorList>
    </citation>
    <scope>NUCLEOTIDE SEQUENCE [LARGE SCALE GENOMIC DNA]</scope>
    <source>
        <strain evidence="2 3">SYSU DXS3180</strain>
    </source>
</reference>
<name>A0ABV3ZGJ8_9BACT</name>
<evidence type="ECO:0000256" key="1">
    <source>
        <dbReference type="SAM" id="Phobius"/>
    </source>
</evidence>
<sequence>MKKSFNLPVLIGIASLITIGIVSIAWQKKEPVKEKKPGYSNYEDTTKRKKYLTNKDMEEVDKAMGNLNINLDDLDVQMKNINMDSINIQIKKAMAQVDMQKINADVQVALKNAEEQMKKVDWDKMKVDVDKAMVEAKQAIAQIDTKAIQAQVQAALKNVQDIELKNNINMQDISVQVKKGMEQAKVGIEKAKAHVKELKTFVSELEKDGLIDTKKEYKIEWKGDDLYLNDNKQPKEVSKKYGKYKNLLDSIHMNGDGEEF</sequence>
<comment type="caution">
    <text evidence="2">The sequence shown here is derived from an EMBL/GenBank/DDBJ whole genome shotgun (WGS) entry which is preliminary data.</text>
</comment>
<dbReference type="Proteomes" id="UP001560573">
    <property type="component" value="Unassembled WGS sequence"/>
</dbReference>
<dbReference type="EMBL" id="JAULBC010000002">
    <property type="protein sequence ID" value="MEX6687618.1"/>
    <property type="molecule type" value="Genomic_DNA"/>
</dbReference>